<comment type="caution">
    <text evidence="1">The sequence shown here is derived from an EMBL/GenBank/DDBJ whole genome shotgun (WGS) entry which is preliminary data.</text>
</comment>
<accession>A0A1X0QHN2</accession>
<evidence type="ECO:0000313" key="2">
    <source>
        <dbReference type="Proteomes" id="UP000192501"/>
    </source>
</evidence>
<evidence type="ECO:0000313" key="1">
    <source>
        <dbReference type="EMBL" id="ORD99288.1"/>
    </source>
</evidence>
<reference evidence="1 2" key="1">
    <citation type="journal article" date="2017" name="Environ. Microbiol.">
        <title>Decay of the glycolytic pathway and adaptation to intranuclear parasitism within Enterocytozoonidae microsporidia.</title>
        <authorList>
            <person name="Wiredu Boakye D."/>
            <person name="Jaroenlak P."/>
            <person name="Prachumwat A."/>
            <person name="Williams T.A."/>
            <person name="Bateman K.S."/>
            <person name="Itsathitphaisarn O."/>
            <person name="Sritunyalucksana K."/>
            <person name="Paszkiewicz K.H."/>
            <person name="Moore K.A."/>
            <person name="Stentiford G.D."/>
            <person name="Williams B.A."/>
        </authorList>
    </citation>
    <scope>NUCLEOTIDE SEQUENCE [LARGE SCALE GENOMIC DNA]</scope>
    <source>
        <strain evidence="2">canceri</strain>
    </source>
</reference>
<organism evidence="1 2">
    <name type="scientific">Hepatospora eriocheir</name>
    <dbReference type="NCBI Taxonomy" id="1081669"/>
    <lineage>
        <taxon>Eukaryota</taxon>
        <taxon>Fungi</taxon>
        <taxon>Fungi incertae sedis</taxon>
        <taxon>Microsporidia</taxon>
        <taxon>Hepatosporidae</taxon>
        <taxon>Hepatospora</taxon>
    </lineage>
</organism>
<dbReference type="VEuPathDB" id="MicrosporidiaDB:A0H76_1095"/>
<protein>
    <submittedName>
        <fullName evidence="1">Uncharacterized protein</fullName>
    </submittedName>
</protein>
<dbReference type="EMBL" id="LTAI01000239">
    <property type="protein sequence ID" value="ORD99288.1"/>
    <property type="molecule type" value="Genomic_DNA"/>
</dbReference>
<sequence>MEYVVIIIPASTSSNHSFLSDVNLTICEFLIVVNCNSAFFHCSTDTAEVHNTIADFLIVDIAVIPTNVFPEPHGSTIIPDLALPLPNILFKQIS</sequence>
<name>A0A1X0QHN2_9MICR</name>
<gene>
    <name evidence="1" type="ORF">A0H76_1095</name>
</gene>
<proteinExistence type="predicted"/>
<dbReference type="AlphaFoldDB" id="A0A1X0QHN2"/>
<dbReference type="Proteomes" id="UP000192501">
    <property type="component" value="Unassembled WGS sequence"/>
</dbReference>